<dbReference type="InterPro" id="IPR003004">
    <property type="entry name" value="GspF/PilC"/>
</dbReference>
<feature type="domain" description="Type II secretion system protein GspF" evidence="8">
    <location>
        <begin position="233"/>
        <end position="353"/>
    </location>
</feature>
<evidence type="ECO:0000256" key="3">
    <source>
        <dbReference type="ARBA" id="ARBA00022475"/>
    </source>
</evidence>
<dbReference type="AlphaFoldDB" id="A0A0J6BZY2"/>
<accession>A0A0M7HSW3</accession>
<keyword evidence="12" id="KW-1185">Reference proteome</keyword>
<evidence type="ECO:0000259" key="8">
    <source>
        <dbReference type="Pfam" id="PF00482"/>
    </source>
</evidence>
<proteinExistence type="inferred from homology"/>
<keyword evidence="6 7" id="KW-0472">Membrane</keyword>
<reference evidence="10 11" key="1">
    <citation type="submission" date="2015-09" db="EMBL/GenBank/DDBJ databases">
        <authorList>
            <person name="Jackson K.R."/>
            <person name="Lunt B.L."/>
            <person name="Fisher J.N.B."/>
            <person name="Gardner A.V."/>
            <person name="Bailey M.E."/>
            <person name="Deus L.M."/>
            <person name="Earl A.S."/>
            <person name="Gibby P.D."/>
            <person name="Hartmann K.A."/>
            <person name="Liu J.E."/>
            <person name="Manci A.M."/>
            <person name="Nielsen D.A."/>
            <person name="Solomon M.B."/>
            <person name="Breakwell D.P."/>
            <person name="Burnett S.H."/>
            <person name="Grose J.H."/>
        </authorList>
    </citation>
    <scope>NUCLEOTIDE SEQUENCE [LARGE SCALE GENOMIC DNA]</scope>
    <source>
        <strain evidence="10 11">2789STDY5608636</strain>
    </source>
</reference>
<evidence type="ECO:0000256" key="5">
    <source>
        <dbReference type="ARBA" id="ARBA00022989"/>
    </source>
</evidence>
<keyword evidence="4 7" id="KW-0812">Transmembrane</keyword>
<dbReference type="InterPro" id="IPR018076">
    <property type="entry name" value="T2SS_GspF_dom"/>
</dbReference>
<geneLocation type="plasmid" evidence="9 12">
    <name>unnamed1</name>
</geneLocation>
<feature type="domain" description="Type II secretion system protein GspF" evidence="8">
    <location>
        <begin position="34"/>
        <end position="146"/>
    </location>
</feature>
<dbReference type="EMBL" id="CP016441">
    <property type="protein sequence ID" value="ANY18503.1"/>
    <property type="molecule type" value="Genomic_DNA"/>
</dbReference>
<dbReference type="Gene3D" id="1.20.81.30">
    <property type="entry name" value="Type II secretion system (T2SS), domain F"/>
    <property type="match status" value="2"/>
</dbReference>
<evidence type="ECO:0000313" key="10">
    <source>
        <dbReference type="EMBL" id="CUJ13887.1"/>
    </source>
</evidence>
<evidence type="ECO:0000256" key="4">
    <source>
        <dbReference type="ARBA" id="ARBA00022692"/>
    </source>
</evidence>
<dbReference type="Proteomes" id="UP000092950">
    <property type="component" value="Plasmid unnamed1"/>
</dbReference>
<dbReference type="PANTHER" id="PTHR30012:SF0">
    <property type="entry name" value="TYPE II SECRETION SYSTEM PROTEIN F-RELATED"/>
    <property type="match status" value="1"/>
</dbReference>
<dbReference type="Proteomes" id="UP000053096">
    <property type="component" value="Unassembled WGS sequence"/>
</dbReference>
<accession>A0A0J6BZY2</accession>
<gene>
    <name evidence="9" type="ORF">BBN53_20995</name>
    <name evidence="10" type="ORF">ERS370011_03959</name>
</gene>
<evidence type="ECO:0000256" key="6">
    <source>
        <dbReference type="ARBA" id="ARBA00023136"/>
    </source>
</evidence>
<evidence type="ECO:0000256" key="2">
    <source>
        <dbReference type="ARBA" id="ARBA00005745"/>
    </source>
</evidence>
<feature type="transmembrane region" description="Helical" evidence="7">
    <location>
        <begin position="336"/>
        <end position="356"/>
    </location>
</feature>
<dbReference type="Pfam" id="PF00482">
    <property type="entry name" value="T2SSF"/>
    <property type="match status" value="2"/>
</dbReference>
<comment type="subcellular location">
    <subcellularLocation>
        <location evidence="1">Cell membrane</location>
        <topology evidence="1">Multi-pass membrane protein</topology>
    </subcellularLocation>
</comment>
<sequence length="360" mass="40602">MPLSLNDILDAQSLFPVHKARFFSSRRIELYEALLATQETGMPLYKGLEMLYETYSKGGKHPYNVMAMVLADAKRALTGGSKTLAAAIRHWLPDNEAIQLASGEEAGRLVECLRGLIIMTQNKSKMMGSVLAELAEPVLLVVLSINLLNQISQKIVPIMSRSRDLSLSSGNTYIMYLLASGVQNYGIYLLALMLLFVVWVFWSLPRRGDTAFRKVLEHFPPWSIYKAIQGATFLLNVAIMLRSGIPLYRSLELMKQFASPWLKERVEMTMFGLRQGRTLGVALANTEYEFPDKEVLPFIIVLSQQKDYEQAINTLALKWIDRTLKKVKAILMSVRVVLYLSIAYLAFVLFAGMTSMNSLQ</sequence>
<evidence type="ECO:0000256" key="7">
    <source>
        <dbReference type="SAM" id="Phobius"/>
    </source>
</evidence>
<protein>
    <submittedName>
        <fullName evidence="10">Type IV pilin biogenesis protein</fullName>
    </submittedName>
</protein>
<dbReference type="PANTHER" id="PTHR30012">
    <property type="entry name" value="GENERAL SECRETION PATHWAY PROTEIN"/>
    <property type="match status" value="1"/>
</dbReference>
<evidence type="ECO:0000313" key="12">
    <source>
        <dbReference type="Proteomes" id="UP000092950"/>
    </source>
</evidence>
<evidence type="ECO:0000256" key="1">
    <source>
        <dbReference type="ARBA" id="ARBA00004651"/>
    </source>
</evidence>
<dbReference type="KEGG" id="bpdz:BBN53_20995"/>
<evidence type="ECO:0000313" key="9">
    <source>
        <dbReference type="EMBL" id="ANY18503.1"/>
    </source>
</evidence>
<organism evidence="10 11">
    <name type="scientific">Bordetella pseudohinzii</name>
    <dbReference type="NCBI Taxonomy" id="1331258"/>
    <lineage>
        <taxon>Bacteria</taxon>
        <taxon>Pseudomonadati</taxon>
        <taxon>Pseudomonadota</taxon>
        <taxon>Betaproteobacteria</taxon>
        <taxon>Burkholderiales</taxon>
        <taxon>Alcaligenaceae</taxon>
        <taxon>Bordetella</taxon>
    </lineage>
</organism>
<keyword evidence="5 7" id="KW-1133">Transmembrane helix</keyword>
<name>A0A0J6BZY2_9BORD</name>
<reference evidence="9 12" key="2">
    <citation type="submission" date="2016-07" db="EMBL/GenBank/DDBJ databases">
        <title>Complete genome sequences of Bordetella pseudohinzii.</title>
        <authorList>
            <person name="Spilker T."/>
            <person name="Darrah R."/>
            <person name="LiPuma J.J."/>
        </authorList>
    </citation>
    <scope>NUCLEOTIDE SEQUENCE [LARGE SCALE GENOMIC DNA]</scope>
    <source>
        <strain evidence="9 12">HI4681</strain>
        <plasmid evidence="9 12">unnamed1</plasmid>
    </source>
</reference>
<dbReference type="EMBL" id="CYTV01000017">
    <property type="protein sequence ID" value="CUJ13887.1"/>
    <property type="molecule type" value="Genomic_DNA"/>
</dbReference>
<keyword evidence="3" id="KW-1003">Cell membrane</keyword>
<dbReference type="GO" id="GO:0005886">
    <property type="term" value="C:plasma membrane"/>
    <property type="evidence" value="ECO:0007669"/>
    <property type="project" value="UniProtKB-SubCell"/>
</dbReference>
<dbReference type="InterPro" id="IPR042094">
    <property type="entry name" value="T2SS_GspF_sf"/>
</dbReference>
<keyword evidence="9" id="KW-0614">Plasmid</keyword>
<evidence type="ECO:0000313" key="11">
    <source>
        <dbReference type="Proteomes" id="UP000053096"/>
    </source>
</evidence>
<feature type="transmembrane region" description="Helical" evidence="7">
    <location>
        <begin position="173"/>
        <end position="202"/>
    </location>
</feature>
<dbReference type="OrthoDB" id="7031359at2"/>
<comment type="similarity">
    <text evidence="2">Belongs to the GSP F family.</text>
</comment>
<dbReference type="RefSeq" id="WP_043215427.1">
    <property type="nucleotide sequence ID" value="NZ_CAJGUP010000012.1"/>
</dbReference>